<evidence type="ECO:0000313" key="5">
    <source>
        <dbReference type="Proteomes" id="UP000524535"/>
    </source>
</evidence>
<dbReference type="EMBL" id="JACIHM010000011">
    <property type="protein sequence ID" value="MBB4449190.1"/>
    <property type="molecule type" value="Genomic_DNA"/>
</dbReference>
<dbReference type="CDD" id="cd02980">
    <property type="entry name" value="TRX_Fd_family"/>
    <property type="match status" value="1"/>
</dbReference>
<dbReference type="InterPro" id="IPR036249">
    <property type="entry name" value="Thioredoxin-like_sf"/>
</dbReference>
<proteinExistence type="predicted"/>
<evidence type="ECO:0000313" key="2">
    <source>
        <dbReference type="EMBL" id="MBB4414525.1"/>
    </source>
</evidence>
<sequence>MTDDARKDETGTTVGGNAGNVDVTIFVCTNCREATDSEARPGIDLIEALKLAAKGKPLTVKPVTCLANCDKSPSAAFNHRSGWSYVFGHLSTEDADDIVTGAMMLAEDERGFLPLRGRPMCLRGKGMTARIPPFHHHEDMPS</sequence>
<dbReference type="RefSeq" id="WP_183829451.1">
    <property type="nucleotide sequence ID" value="NZ_JACIGW010000010.1"/>
</dbReference>
<organism evidence="2 5">
    <name type="scientific">Aliirhizobium cellulosilyticum</name>
    <dbReference type="NCBI Taxonomy" id="393664"/>
    <lineage>
        <taxon>Bacteria</taxon>
        <taxon>Pseudomonadati</taxon>
        <taxon>Pseudomonadota</taxon>
        <taxon>Alphaproteobacteria</taxon>
        <taxon>Hyphomicrobiales</taxon>
        <taxon>Rhizobiaceae</taxon>
        <taxon>Aliirhizobium</taxon>
    </lineage>
</organism>
<dbReference type="Proteomes" id="UP000576087">
    <property type="component" value="Unassembled WGS sequence"/>
</dbReference>
<evidence type="ECO:0000313" key="6">
    <source>
        <dbReference type="Proteomes" id="UP000576087"/>
    </source>
</evidence>
<keyword evidence="5" id="KW-1185">Reference proteome</keyword>
<dbReference type="Proteomes" id="UP000520770">
    <property type="component" value="Unassembled WGS sequence"/>
</dbReference>
<dbReference type="AlphaFoldDB" id="A0A7W6TJG0"/>
<accession>A0A7W6TJG0</accession>
<protein>
    <submittedName>
        <fullName evidence="2">Putative metal-binding protein</fullName>
    </submittedName>
</protein>
<evidence type="ECO:0000313" key="3">
    <source>
        <dbReference type="EMBL" id="MBB4449190.1"/>
    </source>
</evidence>
<dbReference type="Gene3D" id="3.40.30.10">
    <property type="entry name" value="Glutaredoxin"/>
    <property type="match status" value="1"/>
</dbReference>
<dbReference type="InterPro" id="IPR012863">
    <property type="entry name" value="DUF1636"/>
</dbReference>
<name>A0A7W6TJG0_9HYPH</name>
<dbReference type="Pfam" id="PF07845">
    <property type="entry name" value="DUF1636"/>
    <property type="match status" value="1"/>
</dbReference>
<evidence type="ECO:0000313" key="4">
    <source>
        <dbReference type="Proteomes" id="UP000520770"/>
    </source>
</evidence>
<comment type="caution">
    <text evidence="2">The sequence shown here is derived from an EMBL/GenBank/DDBJ whole genome shotgun (WGS) entry which is preliminary data.</text>
</comment>
<dbReference type="Proteomes" id="UP000524535">
    <property type="component" value="Unassembled WGS sequence"/>
</dbReference>
<evidence type="ECO:0000313" key="1">
    <source>
        <dbReference type="EMBL" id="MBB4351332.1"/>
    </source>
</evidence>
<gene>
    <name evidence="2" type="ORF">GGE31_005069</name>
    <name evidence="1" type="ORF">GGE33_005112</name>
    <name evidence="3" type="ORF">GGE35_005042</name>
</gene>
<reference evidence="4 5" key="1">
    <citation type="submission" date="2020-08" db="EMBL/GenBank/DDBJ databases">
        <title>Genomic Encyclopedia of Type Strains, Phase IV (KMG-V): Genome sequencing to study the core and pangenomes of soil and plant-associated prokaryotes.</title>
        <authorList>
            <person name="Whitman W."/>
        </authorList>
    </citation>
    <scope>NUCLEOTIDE SEQUENCE [LARGE SCALE GENOMIC DNA]</scope>
    <source>
        <strain evidence="2 5">SEMIA 444</strain>
        <strain evidence="1 4">SEMIA 448</strain>
        <strain evidence="3 6">SEMIA 452</strain>
    </source>
</reference>
<dbReference type="EMBL" id="JACIGY010000011">
    <property type="protein sequence ID" value="MBB4414525.1"/>
    <property type="molecule type" value="Genomic_DNA"/>
</dbReference>
<dbReference type="EMBL" id="JACIGW010000010">
    <property type="protein sequence ID" value="MBB4351332.1"/>
    <property type="molecule type" value="Genomic_DNA"/>
</dbReference>
<dbReference type="SUPFAM" id="SSF52833">
    <property type="entry name" value="Thioredoxin-like"/>
    <property type="match status" value="1"/>
</dbReference>